<gene>
    <name evidence="10" type="ORF">JG687_00013953</name>
</gene>
<dbReference type="GO" id="GO:0005634">
    <property type="term" value="C:nucleus"/>
    <property type="evidence" value="ECO:0007669"/>
    <property type="project" value="UniProtKB-SubCell"/>
</dbReference>
<dbReference type="InterPro" id="IPR005123">
    <property type="entry name" value="Oxoglu/Fe-dep_dioxygenase_dom"/>
</dbReference>
<dbReference type="Pfam" id="PF13532">
    <property type="entry name" value="2OG-FeII_Oxy_2"/>
    <property type="match status" value="1"/>
</dbReference>
<evidence type="ECO:0000256" key="6">
    <source>
        <dbReference type="ARBA" id="ARBA00023004"/>
    </source>
</evidence>
<evidence type="ECO:0000313" key="10">
    <source>
        <dbReference type="EMBL" id="KAG6950912.1"/>
    </source>
</evidence>
<evidence type="ECO:0000256" key="7">
    <source>
        <dbReference type="ARBA" id="ARBA00023242"/>
    </source>
</evidence>
<keyword evidence="7" id="KW-0539">Nucleus</keyword>
<dbReference type="InterPro" id="IPR032862">
    <property type="entry name" value="ALKBH6"/>
</dbReference>
<sequence length="562" mass="64203">MDFRELLREERRRAREATRTKSNINANVASKATDKSKEIEESVSQWQHATLKVWAERSKIDIEEFRRGPIPGVYYIPNWVTQDEEAAILERVYAVPGDNDLWVKLKHRRLQMWGGEVKAPFDPKPLPAWLKQISQTLVDAGIFTEEKKPNHALINEYGVGDCILPHEDGPAYFPLVSIISTGAECRVTFEPHRAVTSVDNETVSQPAATSEIVQHFDFQLERRSLLLFTGEAYTRYLHSIDNIEVGTRISLTVRHSIHRERQIRGSSSVNHSGRTQDGKISVGGTLQPINPRARATVTTIPNNEASLYMDDFCLDTPSFVTLTSGMKMRVCEVFWRRVHVQLICSSERSSEQFKQYSAVLCVRRRRHGCYGSSALAISLDRRMHPVRMLSTKAKDSRKLTIGIEYGWRSKRVWFRAPNAAVYEQWNTVIRAALHGNCGGFDEEESLAKWVERSGVSMMETATTSAICSMERFSTDSYVRGCSTSYQSDIPDDEWFAEDASRRELYQLEDTDTPAEQNHYINSLSSICARYRSTNREHTDTMIWRGRAAFSFTGPNNMRYDVS</sequence>
<keyword evidence="4" id="KW-0223">Dioxygenase</keyword>
<accession>A0A8T1TY40</accession>
<evidence type="ECO:0000313" key="11">
    <source>
        <dbReference type="Proteomes" id="UP000688947"/>
    </source>
</evidence>
<comment type="similarity">
    <text evidence="2">Belongs to the alkB family.</text>
</comment>
<evidence type="ECO:0000256" key="3">
    <source>
        <dbReference type="ARBA" id="ARBA00022723"/>
    </source>
</evidence>
<evidence type="ECO:0000256" key="8">
    <source>
        <dbReference type="SAM" id="MobiDB-lite"/>
    </source>
</evidence>
<dbReference type="GO" id="GO:0046872">
    <property type="term" value="F:metal ion binding"/>
    <property type="evidence" value="ECO:0007669"/>
    <property type="project" value="UniProtKB-KW"/>
</dbReference>
<dbReference type="PANTHER" id="PTHR46030:SF1">
    <property type="entry name" value="ALPHA-KETOGLUTARATE-DEPENDENT DIOXYGENASE ALKB HOMOLOG 6"/>
    <property type="match status" value="1"/>
</dbReference>
<evidence type="ECO:0000256" key="1">
    <source>
        <dbReference type="ARBA" id="ARBA00004123"/>
    </source>
</evidence>
<keyword evidence="5" id="KW-0560">Oxidoreductase</keyword>
<dbReference type="VEuPathDB" id="FungiDB:PC110_g10365"/>
<dbReference type="InterPro" id="IPR027450">
    <property type="entry name" value="AlkB-like"/>
</dbReference>
<evidence type="ECO:0000256" key="2">
    <source>
        <dbReference type="ARBA" id="ARBA00007879"/>
    </source>
</evidence>
<evidence type="ECO:0000256" key="4">
    <source>
        <dbReference type="ARBA" id="ARBA00022964"/>
    </source>
</evidence>
<name>A0A8T1TY40_9STRA</name>
<dbReference type="EMBL" id="JAENGZ010001074">
    <property type="protein sequence ID" value="KAG6950912.1"/>
    <property type="molecule type" value="Genomic_DNA"/>
</dbReference>
<dbReference type="Proteomes" id="UP000688947">
    <property type="component" value="Unassembled WGS sequence"/>
</dbReference>
<feature type="compositionally biased region" description="Polar residues" evidence="8">
    <location>
        <begin position="264"/>
        <end position="275"/>
    </location>
</feature>
<comment type="subcellular location">
    <subcellularLocation>
        <location evidence="1">Nucleus</location>
    </subcellularLocation>
</comment>
<evidence type="ECO:0000259" key="9">
    <source>
        <dbReference type="PROSITE" id="PS51471"/>
    </source>
</evidence>
<dbReference type="GO" id="GO:0051213">
    <property type="term" value="F:dioxygenase activity"/>
    <property type="evidence" value="ECO:0007669"/>
    <property type="project" value="UniProtKB-KW"/>
</dbReference>
<reference evidence="10" key="1">
    <citation type="submission" date="2021-01" db="EMBL/GenBank/DDBJ databases">
        <title>Phytophthora aleatoria, a newly-described species from Pinus radiata is distinct from Phytophthora cactorum isolates based on comparative genomics.</title>
        <authorList>
            <person name="Mcdougal R."/>
            <person name="Panda P."/>
            <person name="Williams N."/>
            <person name="Studholme D.J."/>
        </authorList>
    </citation>
    <scope>NUCLEOTIDE SEQUENCE</scope>
    <source>
        <strain evidence="10">NZFS 3830</strain>
    </source>
</reference>
<organism evidence="10 11">
    <name type="scientific">Phytophthora cactorum</name>
    <dbReference type="NCBI Taxonomy" id="29920"/>
    <lineage>
        <taxon>Eukaryota</taxon>
        <taxon>Sar</taxon>
        <taxon>Stramenopiles</taxon>
        <taxon>Oomycota</taxon>
        <taxon>Peronosporomycetes</taxon>
        <taxon>Peronosporales</taxon>
        <taxon>Peronosporaceae</taxon>
        <taxon>Phytophthora</taxon>
    </lineage>
</organism>
<dbReference type="PANTHER" id="PTHR46030">
    <property type="entry name" value="ALPHA-KETOGLUTARATE-DEPENDENT DIOXYGENASE ALKB HOMOLOG 6"/>
    <property type="match status" value="1"/>
</dbReference>
<proteinExistence type="inferred from homology"/>
<dbReference type="PROSITE" id="PS51471">
    <property type="entry name" value="FE2OG_OXY"/>
    <property type="match status" value="1"/>
</dbReference>
<protein>
    <recommendedName>
        <fullName evidence="9">Fe2OG dioxygenase domain-containing protein</fullName>
    </recommendedName>
</protein>
<dbReference type="OrthoDB" id="412814at2759"/>
<keyword evidence="6" id="KW-0408">Iron</keyword>
<dbReference type="AlphaFoldDB" id="A0A8T1TY40"/>
<feature type="region of interest" description="Disordered" evidence="8">
    <location>
        <begin position="262"/>
        <end position="287"/>
    </location>
</feature>
<comment type="caution">
    <text evidence="10">The sequence shown here is derived from an EMBL/GenBank/DDBJ whole genome shotgun (WGS) entry which is preliminary data.</text>
</comment>
<keyword evidence="3" id="KW-0479">Metal-binding</keyword>
<feature type="domain" description="Fe2OG dioxygenase" evidence="9">
    <location>
        <begin position="148"/>
        <end position="257"/>
    </location>
</feature>
<evidence type="ECO:0000256" key="5">
    <source>
        <dbReference type="ARBA" id="ARBA00023002"/>
    </source>
</evidence>